<keyword evidence="3" id="KW-1185">Reference proteome</keyword>
<reference evidence="3" key="1">
    <citation type="journal article" date="2019" name="Curr. Biol.">
        <title>Genome Sequence of Striga asiatica Provides Insight into the Evolution of Plant Parasitism.</title>
        <authorList>
            <person name="Yoshida S."/>
            <person name="Kim S."/>
            <person name="Wafula E.K."/>
            <person name="Tanskanen J."/>
            <person name="Kim Y.M."/>
            <person name="Honaas L."/>
            <person name="Yang Z."/>
            <person name="Spallek T."/>
            <person name="Conn C.E."/>
            <person name="Ichihashi Y."/>
            <person name="Cheong K."/>
            <person name="Cui S."/>
            <person name="Der J.P."/>
            <person name="Gundlach H."/>
            <person name="Jiao Y."/>
            <person name="Hori C."/>
            <person name="Ishida J.K."/>
            <person name="Kasahara H."/>
            <person name="Kiba T."/>
            <person name="Kim M.S."/>
            <person name="Koo N."/>
            <person name="Laohavisit A."/>
            <person name="Lee Y.H."/>
            <person name="Lumba S."/>
            <person name="McCourt P."/>
            <person name="Mortimer J.C."/>
            <person name="Mutuku J.M."/>
            <person name="Nomura T."/>
            <person name="Sasaki-Sekimoto Y."/>
            <person name="Seto Y."/>
            <person name="Wang Y."/>
            <person name="Wakatake T."/>
            <person name="Sakakibara H."/>
            <person name="Demura T."/>
            <person name="Yamaguchi S."/>
            <person name="Yoneyama K."/>
            <person name="Manabe R.I."/>
            <person name="Nelson D.C."/>
            <person name="Schulman A.H."/>
            <person name="Timko M.P."/>
            <person name="dePamphilis C.W."/>
            <person name="Choi D."/>
            <person name="Shirasu K."/>
        </authorList>
    </citation>
    <scope>NUCLEOTIDE SEQUENCE [LARGE SCALE GENOMIC DNA]</scope>
    <source>
        <strain evidence="3">cv. UVA1</strain>
    </source>
</reference>
<evidence type="ECO:0000313" key="3">
    <source>
        <dbReference type="Proteomes" id="UP000325081"/>
    </source>
</evidence>
<feature type="region of interest" description="Disordered" evidence="1">
    <location>
        <begin position="193"/>
        <end position="218"/>
    </location>
</feature>
<evidence type="ECO:0000256" key="1">
    <source>
        <dbReference type="SAM" id="MobiDB-lite"/>
    </source>
</evidence>
<evidence type="ECO:0000313" key="2">
    <source>
        <dbReference type="EMBL" id="GER38382.1"/>
    </source>
</evidence>
<name>A0A5A7Q0N4_STRAF</name>
<dbReference type="EMBL" id="BKCP01005494">
    <property type="protein sequence ID" value="GER38382.1"/>
    <property type="molecule type" value="Genomic_DNA"/>
</dbReference>
<organism evidence="2 3">
    <name type="scientific">Striga asiatica</name>
    <name type="common">Asiatic witchweed</name>
    <name type="synonym">Buchnera asiatica</name>
    <dbReference type="NCBI Taxonomy" id="4170"/>
    <lineage>
        <taxon>Eukaryota</taxon>
        <taxon>Viridiplantae</taxon>
        <taxon>Streptophyta</taxon>
        <taxon>Embryophyta</taxon>
        <taxon>Tracheophyta</taxon>
        <taxon>Spermatophyta</taxon>
        <taxon>Magnoliopsida</taxon>
        <taxon>eudicotyledons</taxon>
        <taxon>Gunneridae</taxon>
        <taxon>Pentapetalae</taxon>
        <taxon>asterids</taxon>
        <taxon>lamiids</taxon>
        <taxon>Lamiales</taxon>
        <taxon>Orobanchaceae</taxon>
        <taxon>Buchnereae</taxon>
        <taxon>Striga</taxon>
    </lineage>
</organism>
<protein>
    <submittedName>
        <fullName evidence="2">Phosphoprotein</fullName>
    </submittedName>
</protein>
<gene>
    <name evidence="2" type="ORF">STAS_14904</name>
</gene>
<feature type="region of interest" description="Disordered" evidence="1">
    <location>
        <begin position="150"/>
        <end position="179"/>
    </location>
</feature>
<comment type="caution">
    <text evidence="2">The sequence shown here is derived from an EMBL/GenBank/DDBJ whole genome shotgun (WGS) entry which is preliminary data.</text>
</comment>
<dbReference type="Proteomes" id="UP000325081">
    <property type="component" value="Unassembled WGS sequence"/>
</dbReference>
<dbReference type="AlphaFoldDB" id="A0A5A7Q0N4"/>
<sequence length="261" mass="29426">MMEKMLRLLWNQMRPAYKLMLLSKKPYKRLISVQQIKYTAVNETVVKAFRTKSEALQKRAADKVDANVAITKAETPKKSAPNKAVHEKVVQATRTKSEALQKRAADKHICAPAQNVVTSPADEFDEFDDFSLFNTQFYAEVDKSAQALINSAPKQPDPVKNQSDPLADKKDAESGKRIKTTDPASTAVIVFRETGSNPDKPAMLDMEQKRDSSTSLKKTLQRSCPFDGKFWNMSEAHVEASGFNDWIDEGFLRRRRKVGDV</sequence>
<accession>A0A5A7Q0N4</accession>
<proteinExistence type="predicted"/>
<feature type="compositionally biased region" description="Basic and acidic residues" evidence="1">
    <location>
        <begin position="166"/>
        <end position="179"/>
    </location>
</feature>